<dbReference type="Proteomes" id="UP000613193">
    <property type="component" value="Unassembled WGS sequence"/>
</dbReference>
<gene>
    <name evidence="5" type="ORF">I5M19_07835</name>
</gene>
<dbReference type="EMBL" id="JAEHFW010000001">
    <property type="protein sequence ID" value="MBK0379210.1"/>
    <property type="molecule type" value="Genomic_DNA"/>
</dbReference>
<dbReference type="PANTHER" id="PTHR42756">
    <property type="entry name" value="TRANSCRIPTIONAL REGULATOR, MARR"/>
    <property type="match status" value="1"/>
</dbReference>
<feature type="domain" description="HTH marR-type" evidence="4">
    <location>
        <begin position="5"/>
        <end position="139"/>
    </location>
</feature>
<dbReference type="GO" id="GO:0003700">
    <property type="term" value="F:DNA-binding transcription factor activity"/>
    <property type="evidence" value="ECO:0007669"/>
    <property type="project" value="InterPro"/>
</dbReference>
<organism evidence="5 6">
    <name type="scientific">Mucilaginibacter segetis</name>
    <dbReference type="NCBI Taxonomy" id="2793071"/>
    <lineage>
        <taxon>Bacteria</taxon>
        <taxon>Pseudomonadati</taxon>
        <taxon>Bacteroidota</taxon>
        <taxon>Sphingobacteriia</taxon>
        <taxon>Sphingobacteriales</taxon>
        <taxon>Sphingobacteriaceae</taxon>
        <taxon>Mucilaginibacter</taxon>
    </lineage>
</organism>
<evidence type="ECO:0000313" key="6">
    <source>
        <dbReference type="Proteomes" id="UP000613193"/>
    </source>
</evidence>
<dbReference type="SMART" id="SM00347">
    <property type="entry name" value="HTH_MARR"/>
    <property type="match status" value="1"/>
</dbReference>
<dbReference type="InterPro" id="IPR000835">
    <property type="entry name" value="HTH_MarR-typ"/>
</dbReference>
<sequence length="150" mass="17370">MEKLDNVIFYNLEKAVKSYRQFAQANCLKAGVEITIDQWLVLKTIGEYPDITQHQLAGRIFKDVASVTRMIELLVTKDLLFRKSHAEDRRRFTLTLSDKGRKVLELMRPISLSNRRQALEGVTETELQTVQQVLQKILHNVSKEVDEKTV</sequence>
<evidence type="ECO:0000256" key="2">
    <source>
        <dbReference type="ARBA" id="ARBA00023125"/>
    </source>
</evidence>
<keyword evidence="6" id="KW-1185">Reference proteome</keyword>
<comment type="caution">
    <text evidence="5">The sequence shown here is derived from an EMBL/GenBank/DDBJ whole genome shotgun (WGS) entry which is preliminary data.</text>
</comment>
<dbReference type="PRINTS" id="PR00598">
    <property type="entry name" value="HTHMARR"/>
</dbReference>
<keyword evidence="3" id="KW-0804">Transcription</keyword>
<dbReference type="AlphaFoldDB" id="A0A934UMN5"/>
<dbReference type="GO" id="GO:0003677">
    <property type="term" value="F:DNA binding"/>
    <property type="evidence" value="ECO:0007669"/>
    <property type="project" value="UniProtKB-KW"/>
</dbReference>
<dbReference type="InterPro" id="IPR036390">
    <property type="entry name" value="WH_DNA-bd_sf"/>
</dbReference>
<evidence type="ECO:0000313" key="5">
    <source>
        <dbReference type="EMBL" id="MBK0379210.1"/>
    </source>
</evidence>
<evidence type="ECO:0000259" key="4">
    <source>
        <dbReference type="PROSITE" id="PS50995"/>
    </source>
</evidence>
<keyword evidence="2" id="KW-0238">DNA-binding</keyword>
<accession>A0A934UMN5</accession>
<keyword evidence="1" id="KW-0805">Transcription regulation</keyword>
<dbReference type="InterPro" id="IPR023187">
    <property type="entry name" value="Tscrpt_reg_MarR-type_CS"/>
</dbReference>
<protein>
    <submittedName>
        <fullName evidence="5">MarR family transcriptional regulator</fullName>
    </submittedName>
</protein>
<dbReference type="Gene3D" id="1.10.10.10">
    <property type="entry name" value="Winged helix-like DNA-binding domain superfamily/Winged helix DNA-binding domain"/>
    <property type="match status" value="1"/>
</dbReference>
<dbReference type="PROSITE" id="PS01117">
    <property type="entry name" value="HTH_MARR_1"/>
    <property type="match status" value="1"/>
</dbReference>
<dbReference type="InterPro" id="IPR036388">
    <property type="entry name" value="WH-like_DNA-bd_sf"/>
</dbReference>
<dbReference type="Pfam" id="PF01047">
    <property type="entry name" value="MarR"/>
    <property type="match status" value="1"/>
</dbReference>
<dbReference type="SUPFAM" id="SSF46785">
    <property type="entry name" value="Winged helix' DNA-binding domain"/>
    <property type="match status" value="1"/>
</dbReference>
<evidence type="ECO:0000256" key="1">
    <source>
        <dbReference type="ARBA" id="ARBA00023015"/>
    </source>
</evidence>
<dbReference type="PANTHER" id="PTHR42756:SF1">
    <property type="entry name" value="TRANSCRIPTIONAL REPRESSOR OF EMRAB OPERON"/>
    <property type="match status" value="1"/>
</dbReference>
<reference evidence="5" key="1">
    <citation type="submission" date="2020-12" db="EMBL/GenBank/DDBJ databases">
        <title>Bacterial novel species Mucilaginibacter sp. SD-g isolated from soil.</title>
        <authorList>
            <person name="Jung H.-Y."/>
        </authorList>
    </citation>
    <scope>NUCLEOTIDE SEQUENCE</scope>
    <source>
        <strain evidence="5">SD-g</strain>
    </source>
</reference>
<proteinExistence type="predicted"/>
<name>A0A934UMN5_9SPHI</name>
<evidence type="ECO:0000256" key="3">
    <source>
        <dbReference type="ARBA" id="ARBA00023163"/>
    </source>
</evidence>
<dbReference type="PROSITE" id="PS50995">
    <property type="entry name" value="HTH_MARR_2"/>
    <property type="match status" value="1"/>
</dbReference>
<dbReference type="RefSeq" id="WP_200065646.1">
    <property type="nucleotide sequence ID" value="NZ_JAEHFW010000001.1"/>
</dbReference>